<reference evidence="1" key="1">
    <citation type="submission" date="2014-09" db="EMBL/GenBank/DDBJ databases">
        <authorList>
            <person name="Magalhaes I.L.F."/>
            <person name="Oliveira U."/>
            <person name="Santos F.R."/>
            <person name="Vidigal T.H.D.A."/>
            <person name="Brescovit A.D."/>
            <person name="Santos A.J."/>
        </authorList>
    </citation>
    <scope>NUCLEOTIDE SEQUENCE</scope>
    <source>
        <tissue evidence="1">Shoot tissue taken approximately 20 cm above the soil surface</tissue>
    </source>
</reference>
<reference evidence="1" key="2">
    <citation type="journal article" date="2015" name="Data Brief">
        <title>Shoot transcriptome of the giant reed, Arundo donax.</title>
        <authorList>
            <person name="Barrero R.A."/>
            <person name="Guerrero F.D."/>
            <person name="Moolhuijzen P."/>
            <person name="Goolsby J.A."/>
            <person name="Tidwell J."/>
            <person name="Bellgard S.E."/>
            <person name="Bellgard M.I."/>
        </authorList>
    </citation>
    <scope>NUCLEOTIDE SEQUENCE</scope>
    <source>
        <tissue evidence="1">Shoot tissue taken approximately 20 cm above the soil surface</tissue>
    </source>
</reference>
<dbReference type="EMBL" id="GBRH01221137">
    <property type="protein sequence ID" value="JAD76758.1"/>
    <property type="molecule type" value="Transcribed_RNA"/>
</dbReference>
<organism evidence="1">
    <name type="scientific">Arundo donax</name>
    <name type="common">Giant reed</name>
    <name type="synonym">Donax arundinaceus</name>
    <dbReference type="NCBI Taxonomy" id="35708"/>
    <lineage>
        <taxon>Eukaryota</taxon>
        <taxon>Viridiplantae</taxon>
        <taxon>Streptophyta</taxon>
        <taxon>Embryophyta</taxon>
        <taxon>Tracheophyta</taxon>
        <taxon>Spermatophyta</taxon>
        <taxon>Magnoliopsida</taxon>
        <taxon>Liliopsida</taxon>
        <taxon>Poales</taxon>
        <taxon>Poaceae</taxon>
        <taxon>PACMAD clade</taxon>
        <taxon>Arundinoideae</taxon>
        <taxon>Arundineae</taxon>
        <taxon>Arundo</taxon>
    </lineage>
</organism>
<accession>A0A0A9CQP0</accession>
<dbReference type="AlphaFoldDB" id="A0A0A9CQP0"/>
<protein>
    <submittedName>
        <fullName evidence="1">Uncharacterized protein</fullName>
    </submittedName>
</protein>
<evidence type="ECO:0000313" key="1">
    <source>
        <dbReference type="EMBL" id="JAD76758.1"/>
    </source>
</evidence>
<name>A0A0A9CQP0_ARUDO</name>
<proteinExistence type="predicted"/>
<sequence>MSDLNDMSARWSVVLFVEVPEMDTEARAMEPAEDARKTKVNKSDLRDSTIAANGAWLLGRLVVCVCFSIRQLEVLLIIYLEGAHATGFNYKTLNNK</sequence>